<dbReference type="InterPro" id="IPR056698">
    <property type="entry name" value="DUF7796"/>
</dbReference>
<reference evidence="2 3" key="1">
    <citation type="submission" date="2020-04" db="EMBL/GenBank/DDBJ databases">
        <title>Plant Genome Project.</title>
        <authorList>
            <person name="Zhang R.-G."/>
        </authorList>
    </citation>
    <scope>NUCLEOTIDE SEQUENCE [LARGE SCALE GENOMIC DNA]</scope>
    <source>
        <strain evidence="2">YNK0</strain>
        <tissue evidence="2">Leaf</tissue>
    </source>
</reference>
<protein>
    <recommendedName>
        <fullName evidence="1">DUF7796 domain-containing protein</fullName>
    </recommendedName>
</protein>
<dbReference type="OrthoDB" id="1888602at2759"/>
<accession>A0A834Z657</accession>
<dbReference type="Proteomes" id="UP000655225">
    <property type="component" value="Unassembled WGS sequence"/>
</dbReference>
<dbReference type="Pfam" id="PF25072">
    <property type="entry name" value="DUF7796"/>
    <property type="match status" value="1"/>
</dbReference>
<evidence type="ECO:0000313" key="2">
    <source>
        <dbReference type="EMBL" id="KAF8400180.1"/>
    </source>
</evidence>
<sequence>MKIDGIRSEIRETYGIETSKWQLYRARVKARDEIEGNHGKSYNKMPVYAEVVRETNSSSLVKIEYDRLNLNVNPKFKRFFICFEAMKNGFLEGCRPFIGLDGCHLKGPYGGVLLAAIALDGNNGLFPVAFAIVEGETKESRLREERDSSALRRSCRLEERLEKIFDRVAGKKLASVRKRVGKLALTGCVQDFEDMKKRTVIWDSPPAADICRLGLGSR</sequence>
<proteinExistence type="predicted"/>
<gene>
    <name evidence="2" type="ORF">HHK36_013476</name>
</gene>
<feature type="domain" description="DUF7796" evidence="1">
    <location>
        <begin position="157"/>
        <end position="216"/>
    </location>
</feature>
<keyword evidence="3" id="KW-1185">Reference proteome</keyword>
<comment type="caution">
    <text evidence="2">The sequence shown here is derived from an EMBL/GenBank/DDBJ whole genome shotgun (WGS) entry which is preliminary data.</text>
</comment>
<dbReference type="PANTHER" id="PTHR31973:SF187">
    <property type="entry name" value="MUTATOR TRANSPOSASE MUDRA PROTEIN"/>
    <property type="match status" value="1"/>
</dbReference>
<organism evidence="2 3">
    <name type="scientific">Tetracentron sinense</name>
    <name type="common">Spur-leaf</name>
    <dbReference type="NCBI Taxonomy" id="13715"/>
    <lineage>
        <taxon>Eukaryota</taxon>
        <taxon>Viridiplantae</taxon>
        <taxon>Streptophyta</taxon>
        <taxon>Embryophyta</taxon>
        <taxon>Tracheophyta</taxon>
        <taxon>Spermatophyta</taxon>
        <taxon>Magnoliopsida</taxon>
        <taxon>Trochodendrales</taxon>
        <taxon>Trochodendraceae</taxon>
        <taxon>Tetracentron</taxon>
    </lineage>
</organism>
<dbReference type="AlphaFoldDB" id="A0A834Z657"/>
<dbReference type="OMA" id="LCDYANI"/>
<dbReference type="PANTHER" id="PTHR31973">
    <property type="entry name" value="POLYPROTEIN, PUTATIVE-RELATED"/>
    <property type="match status" value="1"/>
</dbReference>
<evidence type="ECO:0000259" key="1">
    <source>
        <dbReference type="Pfam" id="PF25072"/>
    </source>
</evidence>
<dbReference type="EMBL" id="JABCRI010000009">
    <property type="protein sequence ID" value="KAF8400180.1"/>
    <property type="molecule type" value="Genomic_DNA"/>
</dbReference>
<evidence type="ECO:0000313" key="3">
    <source>
        <dbReference type="Proteomes" id="UP000655225"/>
    </source>
</evidence>
<name>A0A834Z657_TETSI</name>